<reference evidence="2" key="2">
    <citation type="submission" date="2023-06" db="EMBL/GenBank/DDBJ databases">
        <authorList>
            <consortium name="Lawrence Berkeley National Laboratory"/>
            <person name="Haridas S."/>
            <person name="Hensen N."/>
            <person name="Bonometti L."/>
            <person name="Westerberg I."/>
            <person name="Brannstrom I.O."/>
            <person name="Guillou S."/>
            <person name="Cros-Aarteil S."/>
            <person name="Calhoun S."/>
            <person name="Kuo A."/>
            <person name="Mondo S."/>
            <person name="Pangilinan J."/>
            <person name="Riley R."/>
            <person name="Labutti K."/>
            <person name="Andreopoulos B."/>
            <person name="Lipzen A."/>
            <person name="Chen C."/>
            <person name="Yanf M."/>
            <person name="Daum C."/>
            <person name="Ng V."/>
            <person name="Clum A."/>
            <person name="Steindorff A."/>
            <person name="Ohm R."/>
            <person name="Martin F."/>
            <person name="Silar P."/>
            <person name="Natvig D."/>
            <person name="Lalanne C."/>
            <person name="Gautier V."/>
            <person name="Ament-Velasquez S.L."/>
            <person name="Kruys A."/>
            <person name="Hutchinson M.I."/>
            <person name="Powell A.J."/>
            <person name="Barry K."/>
            <person name="Miller A.N."/>
            <person name="Grigoriev I.V."/>
            <person name="Debuchy R."/>
            <person name="Gladieux P."/>
            <person name="Thoren M.H."/>
            <person name="Johannesson H."/>
        </authorList>
    </citation>
    <scope>NUCLEOTIDE SEQUENCE</scope>
    <source>
        <strain evidence="2">CBS 560.94</strain>
    </source>
</reference>
<evidence type="ECO:0000256" key="1">
    <source>
        <dbReference type="SAM" id="MobiDB-lite"/>
    </source>
</evidence>
<accession>A0AAE0JA40</accession>
<reference evidence="2" key="1">
    <citation type="journal article" date="2023" name="Mol. Phylogenet. Evol.">
        <title>Genome-scale phylogeny and comparative genomics of the fungal order Sordariales.</title>
        <authorList>
            <person name="Hensen N."/>
            <person name="Bonometti L."/>
            <person name="Westerberg I."/>
            <person name="Brannstrom I.O."/>
            <person name="Guillou S."/>
            <person name="Cros-Aarteil S."/>
            <person name="Calhoun S."/>
            <person name="Haridas S."/>
            <person name="Kuo A."/>
            <person name="Mondo S."/>
            <person name="Pangilinan J."/>
            <person name="Riley R."/>
            <person name="LaButti K."/>
            <person name="Andreopoulos B."/>
            <person name="Lipzen A."/>
            <person name="Chen C."/>
            <person name="Yan M."/>
            <person name="Daum C."/>
            <person name="Ng V."/>
            <person name="Clum A."/>
            <person name="Steindorff A."/>
            <person name="Ohm R.A."/>
            <person name="Martin F."/>
            <person name="Silar P."/>
            <person name="Natvig D.O."/>
            <person name="Lalanne C."/>
            <person name="Gautier V."/>
            <person name="Ament-Velasquez S.L."/>
            <person name="Kruys A."/>
            <person name="Hutchinson M.I."/>
            <person name="Powell A.J."/>
            <person name="Barry K."/>
            <person name="Miller A.N."/>
            <person name="Grigoriev I.V."/>
            <person name="Debuchy R."/>
            <person name="Gladieux P."/>
            <person name="Hiltunen Thoren M."/>
            <person name="Johannesson H."/>
        </authorList>
    </citation>
    <scope>NUCLEOTIDE SEQUENCE</scope>
    <source>
        <strain evidence="2">CBS 560.94</strain>
    </source>
</reference>
<evidence type="ECO:0008006" key="4">
    <source>
        <dbReference type="Google" id="ProtNLM"/>
    </source>
</evidence>
<keyword evidence="3" id="KW-1185">Reference proteome</keyword>
<feature type="compositionally biased region" description="Low complexity" evidence="1">
    <location>
        <begin position="17"/>
        <end position="27"/>
    </location>
</feature>
<dbReference type="Proteomes" id="UP001278500">
    <property type="component" value="Unassembled WGS sequence"/>
</dbReference>
<dbReference type="RefSeq" id="XP_062678851.1">
    <property type="nucleotide sequence ID" value="XM_062827378.1"/>
</dbReference>
<protein>
    <recommendedName>
        <fullName evidence="4">GIY-YIG domain-containing protein</fullName>
    </recommendedName>
</protein>
<dbReference type="AlphaFoldDB" id="A0AAE0JA40"/>
<evidence type="ECO:0000313" key="3">
    <source>
        <dbReference type="Proteomes" id="UP001278500"/>
    </source>
</evidence>
<dbReference type="EMBL" id="JAUEPP010000007">
    <property type="protein sequence ID" value="KAK3339491.1"/>
    <property type="molecule type" value="Genomic_DNA"/>
</dbReference>
<evidence type="ECO:0000313" key="2">
    <source>
        <dbReference type="EMBL" id="KAK3339491.1"/>
    </source>
</evidence>
<dbReference type="GeneID" id="87864532"/>
<proteinExistence type="predicted"/>
<gene>
    <name evidence="2" type="ORF">B0H65DRAFT_476671</name>
</gene>
<sequence length="261" mass="29420">MPVVTTRAPVAAMTAISNNESSNGGRNNEVDDDPEESWLSSDGDDDSDHKSDDESDDEDFQAAPPEKIFEASLLNKAYTAYATQAGKRNHLQIRQQIPSKQSLWDVIFGLELHFAPNLRTILEAPHPPTMDMLKSLPEFAYTDDYAFTIHLLILEKPEQNEGINEPPLIYIGSGTKKEKGVHDRFRNYDQDTHLSSLTTIAHKNGYRIAHKKVLVSTPCPTDYYILLSLFSSKNVSCTLETALRLIYMIKWKFVYQVCPPG</sequence>
<feature type="region of interest" description="Disordered" evidence="1">
    <location>
        <begin position="1"/>
        <end position="61"/>
    </location>
</feature>
<organism evidence="2 3">
    <name type="scientific">Neurospora tetraspora</name>
    <dbReference type="NCBI Taxonomy" id="94610"/>
    <lineage>
        <taxon>Eukaryota</taxon>
        <taxon>Fungi</taxon>
        <taxon>Dikarya</taxon>
        <taxon>Ascomycota</taxon>
        <taxon>Pezizomycotina</taxon>
        <taxon>Sordariomycetes</taxon>
        <taxon>Sordariomycetidae</taxon>
        <taxon>Sordariales</taxon>
        <taxon>Sordariaceae</taxon>
        <taxon>Neurospora</taxon>
    </lineage>
</organism>
<feature type="compositionally biased region" description="Acidic residues" evidence="1">
    <location>
        <begin position="30"/>
        <end position="46"/>
    </location>
</feature>
<comment type="caution">
    <text evidence="2">The sequence shown here is derived from an EMBL/GenBank/DDBJ whole genome shotgun (WGS) entry which is preliminary data.</text>
</comment>
<name>A0AAE0JA40_9PEZI</name>